<dbReference type="RefSeq" id="WP_146750151.1">
    <property type="nucleotide sequence ID" value="NZ_CP043450.1"/>
</dbReference>
<dbReference type="EMBL" id="CP043450">
    <property type="protein sequence ID" value="QEM08731.1"/>
    <property type="molecule type" value="Genomic_DNA"/>
</dbReference>
<keyword evidence="2" id="KW-1185">Reference proteome</keyword>
<dbReference type="AlphaFoldDB" id="A0A5C1HUD3"/>
<gene>
    <name evidence="1" type="ORF">DEO27_001425</name>
</gene>
<accession>A0A5C1HUD3</accession>
<dbReference type="KEGG" id="mrub:DEO27_001425"/>
<protein>
    <submittedName>
        <fullName evidence="1">Uncharacterized protein</fullName>
    </submittedName>
</protein>
<evidence type="ECO:0000313" key="2">
    <source>
        <dbReference type="Proteomes" id="UP000251402"/>
    </source>
</evidence>
<proteinExistence type="predicted"/>
<reference evidence="1" key="1">
    <citation type="submission" date="2019-08" db="EMBL/GenBank/DDBJ databases">
        <title>Comparative genome analysis confer to the adaptation heavy metal polluted environment.</title>
        <authorList>
            <person name="Li Y."/>
        </authorList>
    </citation>
    <scope>NUCLEOTIDE SEQUENCE [LARGE SCALE GENOMIC DNA]</scope>
    <source>
        <strain evidence="1">P1</strain>
    </source>
</reference>
<name>A0A5C1HUD3_9SPHI</name>
<evidence type="ECO:0000313" key="1">
    <source>
        <dbReference type="EMBL" id="QEM08731.1"/>
    </source>
</evidence>
<dbReference type="Proteomes" id="UP000251402">
    <property type="component" value="Chromosome"/>
</dbReference>
<organism evidence="1 2">
    <name type="scientific">Mucilaginibacter rubeus</name>
    <dbReference type="NCBI Taxonomy" id="2027860"/>
    <lineage>
        <taxon>Bacteria</taxon>
        <taxon>Pseudomonadati</taxon>
        <taxon>Bacteroidota</taxon>
        <taxon>Sphingobacteriia</taxon>
        <taxon>Sphingobacteriales</taxon>
        <taxon>Sphingobacteriaceae</taxon>
        <taxon>Mucilaginibacter</taxon>
    </lineage>
</organism>
<sequence length="280" mass="31793">MKKQLRCILSILLLTGMLLPQKLYAGWPIGKYRDLVIPSMFLYHQTDRFDIDGRRIKGDPGASFTSYSANLYVGYGLSRRLDLIASVPFVYSQNRLFDGRTITNRGLGDLYMGLSYNLVNFNYVRFLSFQISGIAPLYNRKNPLSDLGYGNYGAEAKLMYCGNLPKSIASKGYFNTELSFRRYFDEQGPSQVSLSAMVGYPVSRHDQFGLELLYLRSISSNKTFNANINNARDYSFFKPTLNYGHQFSRRFSTFLGGYYTPIGRNTGVGYGGSLQLIFKI</sequence>
<dbReference type="OrthoDB" id="9782650at2"/>